<comment type="caution">
    <text evidence="2">The sequence shown here is derived from an EMBL/GenBank/DDBJ whole genome shotgun (WGS) entry which is preliminary data.</text>
</comment>
<dbReference type="Proteomes" id="UP000486351">
    <property type="component" value="Unassembled WGS sequence"/>
</dbReference>
<reference evidence="2 3" key="1">
    <citation type="submission" date="2018-09" db="EMBL/GenBank/DDBJ databases">
        <title>Genomic investigation of the strawberry pathogen Phytophthora fragariae indicates pathogenicity is determined by transcriptional variation in three key races.</title>
        <authorList>
            <person name="Adams T.M."/>
            <person name="Armitage A.D."/>
            <person name="Sobczyk M.K."/>
            <person name="Bates H.J."/>
            <person name="Dunwell J.M."/>
            <person name="Nellist C.F."/>
            <person name="Harrison R.J."/>
        </authorList>
    </citation>
    <scope>NUCLEOTIDE SEQUENCE [LARGE SCALE GENOMIC DNA]</scope>
    <source>
        <strain evidence="2 3">NOV-77</strain>
    </source>
</reference>
<sequence length="136" mass="15310">MPPGGWLMLLTPRRSAALLPACSSCRAPRPSRCTHPSWRRAVSGASAGHCNSARVRIRQLALLCARQSPVGPRRLQVDDTIRIQVGGHDRQRCVNFNCNKIIEKIGRNNYNLKFVINYIIVLNTTTTCQMYTKTYL</sequence>
<evidence type="ECO:0000313" key="2">
    <source>
        <dbReference type="EMBL" id="KAE9362418.1"/>
    </source>
</evidence>
<proteinExistence type="predicted"/>
<gene>
    <name evidence="2" type="ORF">PF008_g95</name>
</gene>
<feature type="chain" id="PRO_5026243480" evidence="1">
    <location>
        <begin position="18"/>
        <end position="136"/>
    </location>
</feature>
<evidence type="ECO:0000313" key="3">
    <source>
        <dbReference type="Proteomes" id="UP000486351"/>
    </source>
</evidence>
<evidence type="ECO:0000256" key="1">
    <source>
        <dbReference type="SAM" id="SignalP"/>
    </source>
</evidence>
<feature type="signal peptide" evidence="1">
    <location>
        <begin position="1"/>
        <end position="17"/>
    </location>
</feature>
<keyword evidence="1" id="KW-0732">Signal</keyword>
<organism evidence="2 3">
    <name type="scientific">Phytophthora fragariae</name>
    <dbReference type="NCBI Taxonomy" id="53985"/>
    <lineage>
        <taxon>Eukaryota</taxon>
        <taxon>Sar</taxon>
        <taxon>Stramenopiles</taxon>
        <taxon>Oomycota</taxon>
        <taxon>Peronosporomycetes</taxon>
        <taxon>Peronosporales</taxon>
        <taxon>Peronosporaceae</taxon>
        <taxon>Phytophthora</taxon>
    </lineage>
</organism>
<name>A0A6G0SQ51_9STRA</name>
<accession>A0A6G0SQ51</accession>
<dbReference type="AlphaFoldDB" id="A0A6G0SQ51"/>
<protein>
    <submittedName>
        <fullName evidence="2">Uncharacterized protein</fullName>
    </submittedName>
</protein>
<dbReference type="EMBL" id="QXFY01000002">
    <property type="protein sequence ID" value="KAE9362418.1"/>
    <property type="molecule type" value="Genomic_DNA"/>
</dbReference>